<keyword evidence="1" id="KW-0539">Nucleus</keyword>
<dbReference type="GO" id="GO:0015031">
    <property type="term" value="P:protein transport"/>
    <property type="evidence" value="ECO:0007669"/>
    <property type="project" value="UniProtKB-KW"/>
</dbReference>
<name>A0AAV6Y1I7_9LAMI</name>
<accession>A0AAV6Y1I7</accession>
<dbReference type="AlphaFoldDB" id="A0AAV6Y1I7"/>
<feature type="compositionally biased region" description="Basic residues" evidence="2">
    <location>
        <begin position="559"/>
        <end position="570"/>
    </location>
</feature>
<dbReference type="InterPro" id="IPR027312">
    <property type="entry name" value="Sda1"/>
</dbReference>
<evidence type="ECO:0000256" key="1">
    <source>
        <dbReference type="RuleBase" id="RU365057"/>
    </source>
</evidence>
<evidence type="ECO:0000313" key="5">
    <source>
        <dbReference type="Proteomes" id="UP000826271"/>
    </source>
</evidence>
<feature type="compositionally biased region" description="Acidic residues" evidence="2">
    <location>
        <begin position="371"/>
        <end position="385"/>
    </location>
</feature>
<evidence type="ECO:0000313" key="4">
    <source>
        <dbReference type="EMBL" id="KAG8388333.1"/>
    </source>
</evidence>
<organism evidence="4 5">
    <name type="scientific">Buddleja alternifolia</name>
    <dbReference type="NCBI Taxonomy" id="168488"/>
    <lineage>
        <taxon>Eukaryota</taxon>
        <taxon>Viridiplantae</taxon>
        <taxon>Streptophyta</taxon>
        <taxon>Embryophyta</taxon>
        <taxon>Tracheophyta</taxon>
        <taxon>Spermatophyta</taxon>
        <taxon>Magnoliopsida</taxon>
        <taxon>eudicotyledons</taxon>
        <taxon>Gunneridae</taxon>
        <taxon>Pentapetalae</taxon>
        <taxon>asterids</taxon>
        <taxon>lamiids</taxon>
        <taxon>Lamiales</taxon>
        <taxon>Scrophulariaceae</taxon>
        <taxon>Buddlejeae</taxon>
        <taxon>Buddleja</taxon>
    </lineage>
</organism>
<dbReference type="Proteomes" id="UP000826271">
    <property type="component" value="Unassembled WGS sequence"/>
</dbReference>
<dbReference type="PANTHER" id="PTHR12730:SF0">
    <property type="entry name" value="PROTEIN SDA1 HOMOLOG"/>
    <property type="match status" value="1"/>
</dbReference>
<keyword evidence="1" id="KW-0813">Transport</keyword>
<dbReference type="EMBL" id="WHWC01000002">
    <property type="protein sequence ID" value="KAG8388333.1"/>
    <property type="molecule type" value="Genomic_DNA"/>
</dbReference>
<comment type="similarity">
    <text evidence="1">Belongs to the SDA1 family.</text>
</comment>
<comment type="caution">
    <text evidence="4">The sequence shown here is derived from an EMBL/GenBank/DDBJ whole genome shotgun (WGS) entry which is preliminary data.</text>
</comment>
<proteinExistence type="inferred from homology"/>
<feature type="domain" description="SDA1 N-terminal" evidence="3">
    <location>
        <begin position="27"/>
        <end position="77"/>
    </location>
</feature>
<evidence type="ECO:0000256" key="2">
    <source>
        <dbReference type="SAM" id="MobiDB-lite"/>
    </source>
</evidence>
<comment type="function">
    <text evidence="1">Required for 60S pre-ribosomal subunits export to the cytoplasm.</text>
</comment>
<comment type="subcellular location">
    <subcellularLocation>
        <location evidence="1">Nucleus</location>
        <location evidence="1">Nucleolus</location>
    </subcellularLocation>
</comment>
<feature type="compositionally biased region" description="Acidic residues" evidence="2">
    <location>
        <begin position="297"/>
        <end position="335"/>
    </location>
</feature>
<dbReference type="GO" id="GO:0042273">
    <property type="term" value="P:ribosomal large subunit biogenesis"/>
    <property type="evidence" value="ECO:0007669"/>
    <property type="project" value="UniProtKB-UniRule"/>
</dbReference>
<gene>
    <name evidence="4" type="ORF">BUALT_Bualt02G0114800</name>
</gene>
<feature type="region of interest" description="Disordered" evidence="2">
    <location>
        <begin position="559"/>
        <end position="581"/>
    </location>
</feature>
<keyword evidence="5" id="KW-1185">Reference proteome</keyword>
<feature type="region of interest" description="Disordered" evidence="2">
    <location>
        <begin position="1"/>
        <end position="20"/>
    </location>
</feature>
<protein>
    <recommendedName>
        <fullName evidence="1">Protein SDA1</fullName>
    </recommendedName>
</protein>
<feature type="region of interest" description="Disordered" evidence="2">
    <location>
        <begin position="292"/>
        <end position="414"/>
    </location>
</feature>
<feature type="domain" description="SDA1 N-terminal" evidence="3">
    <location>
        <begin position="157"/>
        <end position="239"/>
    </location>
</feature>
<dbReference type="PANTHER" id="PTHR12730">
    <property type="entry name" value="HSDA/SDA1-RELATED"/>
    <property type="match status" value="1"/>
</dbReference>
<sequence>MSSESPPPPPPSRREAPPLPSSQFSLIIDIGKTLVLFMDLQRVGDRALRKLAFSHVIHSIRHVNQKHKNDPKNKGTSEYFVRNATGILIYEVKTCSCFFMWQYLMYRIFWKISKRKKKNQKEHLLPFVTFIEGESGSMIGLQMLYVFMRLRAKLACTHLQPHQRDVTNLLAAAVQACHDMVPPDAVEPLFKQIVNQFVHDKSRTEAIAVGLNVVREMRLRMPLLMTEDLLQDLVLYRKSHEKVVSSAARSLLTLFREVCPSLLLKKDRGRAIDPKAKPKAFGEVHVASNVPGVELLEQADDGDSDEDIDGERDGVSSEDDGNNLMEEEDYGDSECEFGGSSDSACEVDDEDVQDDDMSDEDDNNYNSDEKGSDEDPEEEETDNIADTDKNTSKAKKRKSSDASADTNDGILSNEDFQRIKEMKAKKEAMTALTQRFQPQSSLAPRGLMLQHLSLFVVMLADAIMVLMLNLNNEDMLLRAVIYGSSDLKDMSLGIFIFSSVSYLIEDTCNSFTRIYQANIKKKLTKDERLALIREIPSADCYKTEEGMPLAAKRAKIAKSRQQKRKLKQRSSKQFCGRKAWK</sequence>
<keyword evidence="1" id="KW-0653">Protein transport</keyword>
<keyword evidence="1" id="KW-0690">Ribosome biogenesis</keyword>
<feature type="compositionally biased region" description="Pro residues" evidence="2">
    <location>
        <begin position="1"/>
        <end position="11"/>
    </location>
</feature>
<dbReference type="Pfam" id="PF08158">
    <property type="entry name" value="SDA1_HEAT"/>
    <property type="match status" value="2"/>
</dbReference>
<dbReference type="GO" id="GO:0005730">
    <property type="term" value="C:nucleolus"/>
    <property type="evidence" value="ECO:0007669"/>
    <property type="project" value="UniProtKB-SubCell"/>
</dbReference>
<evidence type="ECO:0000259" key="3">
    <source>
        <dbReference type="Pfam" id="PF08158"/>
    </source>
</evidence>
<reference evidence="4" key="1">
    <citation type="submission" date="2019-10" db="EMBL/GenBank/DDBJ databases">
        <authorList>
            <person name="Zhang R."/>
            <person name="Pan Y."/>
            <person name="Wang J."/>
            <person name="Ma R."/>
            <person name="Yu S."/>
        </authorList>
    </citation>
    <scope>NUCLEOTIDE SEQUENCE</scope>
    <source>
        <strain evidence="4">LA-IB0</strain>
        <tissue evidence="4">Leaf</tissue>
    </source>
</reference>
<dbReference type="InterPro" id="IPR012977">
    <property type="entry name" value="SDA1_N"/>
</dbReference>
<dbReference type="GO" id="GO:0000055">
    <property type="term" value="P:ribosomal large subunit export from nucleus"/>
    <property type="evidence" value="ECO:0007669"/>
    <property type="project" value="UniProtKB-UniRule"/>
</dbReference>
<feature type="compositionally biased region" description="Acidic residues" evidence="2">
    <location>
        <begin position="345"/>
        <end position="363"/>
    </location>
</feature>